<name>A0A4P7NNC4_PYROR</name>
<protein>
    <submittedName>
        <fullName evidence="1">Uncharacterized protein</fullName>
    </submittedName>
</protein>
<sequence length="104" mass="11826">MATAVDAAAAMLSRTGEASAAEPELDEMERWVTKYKVSERLYAWQRDANALQPGACYVGMRRRIEEVRGKKQRMQISTFNVLTAPFLEKARVEVERRHLAANIL</sequence>
<dbReference type="AlphaFoldDB" id="A0A4P7NNC4"/>
<proteinExistence type="predicted"/>
<accession>A0A4P7NNC4</accession>
<gene>
    <name evidence="1" type="ORF">PoMZ_05496</name>
</gene>
<dbReference type="EMBL" id="CP034209">
    <property type="protein sequence ID" value="QBZ63805.1"/>
    <property type="molecule type" value="Genomic_DNA"/>
</dbReference>
<evidence type="ECO:0000313" key="2">
    <source>
        <dbReference type="Proteomes" id="UP000294847"/>
    </source>
</evidence>
<organism evidence="1 2">
    <name type="scientific">Pyricularia oryzae</name>
    <name type="common">Rice blast fungus</name>
    <name type="synonym">Magnaporthe oryzae</name>
    <dbReference type="NCBI Taxonomy" id="318829"/>
    <lineage>
        <taxon>Eukaryota</taxon>
        <taxon>Fungi</taxon>
        <taxon>Dikarya</taxon>
        <taxon>Ascomycota</taxon>
        <taxon>Pezizomycotina</taxon>
        <taxon>Sordariomycetes</taxon>
        <taxon>Sordariomycetidae</taxon>
        <taxon>Magnaporthales</taxon>
        <taxon>Pyriculariaceae</taxon>
        <taxon>Pyricularia</taxon>
    </lineage>
</organism>
<reference evidence="1 2" key="1">
    <citation type="journal article" date="2019" name="Mol. Biol. Evol.">
        <title>Blast fungal genomes show frequent chromosomal changes, gene gains and losses, and effector gene turnover.</title>
        <authorList>
            <person name="Gomez Luciano L.B."/>
            <person name="Jason Tsai I."/>
            <person name="Chuma I."/>
            <person name="Tosa Y."/>
            <person name="Chen Y.H."/>
            <person name="Li J.Y."/>
            <person name="Li M.Y."/>
            <person name="Jade Lu M.Y."/>
            <person name="Nakayashiki H."/>
            <person name="Li W.H."/>
        </authorList>
    </citation>
    <scope>NUCLEOTIDE SEQUENCE [LARGE SCALE GENOMIC DNA]</scope>
    <source>
        <strain evidence="1">MZ5-1-6</strain>
    </source>
</reference>
<evidence type="ECO:0000313" key="1">
    <source>
        <dbReference type="EMBL" id="QBZ63805.1"/>
    </source>
</evidence>
<dbReference type="Proteomes" id="UP000294847">
    <property type="component" value="Chromosome 6"/>
</dbReference>